<dbReference type="InterPro" id="IPR022148">
    <property type="entry name" value="CopG_antitoxin"/>
</dbReference>
<gene>
    <name evidence="1" type="ORF">GCM10007878_10270</name>
</gene>
<dbReference type="EMBL" id="BSOR01000016">
    <property type="protein sequence ID" value="GLR63592.1"/>
    <property type="molecule type" value="Genomic_DNA"/>
</dbReference>
<name>A0ABQ5ZZ31_9GAMM</name>
<accession>A0ABQ5ZZ31</accession>
<dbReference type="Pfam" id="PF12441">
    <property type="entry name" value="CopG_antitoxin"/>
    <property type="match status" value="1"/>
</dbReference>
<evidence type="ECO:0000313" key="2">
    <source>
        <dbReference type="Proteomes" id="UP001156682"/>
    </source>
</evidence>
<organism evidence="1 2">
    <name type="scientific">Marinospirillum insulare</name>
    <dbReference type="NCBI Taxonomy" id="217169"/>
    <lineage>
        <taxon>Bacteria</taxon>
        <taxon>Pseudomonadati</taxon>
        <taxon>Pseudomonadota</taxon>
        <taxon>Gammaproteobacteria</taxon>
        <taxon>Oceanospirillales</taxon>
        <taxon>Oceanospirillaceae</taxon>
        <taxon>Marinospirillum</taxon>
    </lineage>
</organism>
<keyword evidence="2" id="KW-1185">Reference proteome</keyword>
<sequence>MTKSYKVKGTVEAWEKGLLGRDEDFVQKVNIESEVIDDALALQAISIRLQKGLLEDLKNIAQIRGLGYQPLMKQVLKRFVDAEKKLLLKELAAEEIKEQA</sequence>
<dbReference type="Proteomes" id="UP001156682">
    <property type="component" value="Unassembled WGS sequence"/>
</dbReference>
<protein>
    <recommendedName>
        <fullName evidence="3">BrnA antitoxin of type II toxin-antitoxin system</fullName>
    </recommendedName>
</protein>
<evidence type="ECO:0008006" key="3">
    <source>
        <dbReference type="Google" id="ProtNLM"/>
    </source>
</evidence>
<reference evidence="2" key="1">
    <citation type="journal article" date="2019" name="Int. J. Syst. Evol. Microbiol.">
        <title>The Global Catalogue of Microorganisms (GCM) 10K type strain sequencing project: providing services to taxonomists for standard genome sequencing and annotation.</title>
        <authorList>
            <consortium name="The Broad Institute Genomics Platform"/>
            <consortium name="The Broad Institute Genome Sequencing Center for Infectious Disease"/>
            <person name="Wu L."/>
            <person name="Ma J."/>
        </authorList>
    </citation>
    <scope>NUCLEOTIDE SEQUENCE [LARGE SCALE GENOMIC DNA]</scope>
    <source>
        <strain evidence="2">NBRC 100033</strain>
    </source>
</reference>
<proteinExistence type="predicted"/>
<evidence type="ECO:0000313" key="1">
    <source>
        <dbReference type="EMBL" id="GLR63592.1"/>
    </source>
</evidence>
<comment type="caution">
    <text evidence="1">The sequence shown here is derived from an EMBL/GenBank/DDBJ whole genome shotgun (WGS) entry which is preliminary data.</text>
</comment>
<dbReference type="RefSeq" id="WP_027849924.1">
    <property type="nucleotide sequence ID" value="NZ_BSOR01000016.1"/>
</dbReference>